<dbReference type="WBParaSite" id="nRc.2.0.1.t18956-RA">
    <property type="protein sequence ID" value="nRc.2.0.1.t18956-RA"/>
    <property type="gene ID" value="nRc.2.0.1.g18956"/>
</dbReference>
<organism evidence="2 3">
    <name type="scientific">Romanomermis culicivorax</name>
    <name type="common">Nematode worm</name>
    <dbReference type="NCBI Taxonomy" id="13658"/>
    <lineage>
        <taxon>Eukaryota</taxon>
        <taxon>Metazoa</taxon>
        <taxon>Ecdysozoa</taxon>
        <taxon>Nematoda</taxon>
        <taxon>Enoplea</taxon>
        <taxon>Dorylaimia</taxon>
        <taxon>Mermithida</taxon>
        <taxon>Mermithoidea</taxon>
        <taxon>Mermithidae</taxon>
        <taxon>Romanomermis</taxon>
    </lineage>
</organism>
<dbReference type="AlphaFoldDB" id="A0A915IXN2"/>
<accession>A0A915IXN2</accession>
<evidence type="ECO:0000313" key="2">
    <source>
        <dbReference type="Proteomes" id="UP000887565"/>
    </source>
</evidence>
<sequence>MAAVLASIGGRLMLLLIITGIAIALAVTVVMIAVGVTRIIVAVKTNGMGVAISTVIGAVPAGRGGGICLPLEGGKRIHTAGQQLRSNQRPVVCRQTCWRQRSRWQQVPPGGEVMPTQHGCGAIHLAMVLQYRHIVRDGRLLFSVGGTIVLAKILVQSEQGVRWENVNGHGDGNAKASKEIHQDHFVKCAWLEKFKGWVNTRQVVRLQ</sequence>
<name>A0A915IXN2_ROMCU</name>
<evidence type="ECO:0000256" key="1">
    <source>
        <dbReference type="SAM" id="Phobius"/>
    </source>
</evidence>
<dbReference type="Proteomes" id="UP000887565">
    <property type="component" value="Unplaced"/>
</dbReference>
<protein>
    <submittedName>
        <fullName evidence="3">Uncharacterized protein</fullName>
    </submittedName>
</protein>
<keyword evidence="2" id="KW-1185">Reference proteome</keyword>
<reference evidence="3" key="1">
    <citation type="submission" date="2022-11" db="UniProtKB">
        <authorList>
            <consortium name="WormBaseParasite"/>
        </authorList>
    </citation>
    <scope>IDENTIFICATION</scope>
</reference>
<keyword evidence="1" id="KW-1133">Transmembrane helix</keyword>
<keyword evidence="1" id="KW-0812">Transmembrane</keyword>
<keyword evidence="1" id="KW-0472">Membrane</keyword>
<proteinExistence type="predicted"/>
<feature type="transmembrane region" description="Helical" evidence="1">
    <location>
        <begin position="12"/>
        <end position="36"/>
    </location>
</feature>
<evidence type="ECO:0000313" key="3">
    <source>
        <dbReference type="WBParaSite" id="nRc.2.0.1.t18956-RA"/>
    </source>
</evidence>